<dbReference type="KEGG" id="hce:HCW_03945"/>
<keyword evidence="6 10" id="KW-0812">Transmembrane</keyword>
<dbReference type="STRING" id="182217.HCW_03945"/>
<comment type="subcellular location">
    <subcellularLocation>
        <location evidence="2">Cell membrane</location>
        <topology evidence="2">Single-pass membrane protein</topology>
    </subcellularLocation>
</comment>
<dbReference type="GO" id="GO:0071978">
    <property type="term" value="P:bacterial-type flagellum-dependent swarming motility"/>
    <property type="evidence" value="ECO:0007669"/>
    <property type="project" value="TreeGrafter"/>
</dbReference>
<dbReference type="PATRIC" id="fig|182217.3.peg.843"/>
<keyword evidence="9 10" id="KW-0472">Membrane</keyword>
<keyword evidence="12" id="KW-0966">Cell projection</keyword>
<evidence type="ECO:0000256" key="4">
    <source>
        <dbReference type="ARBA" id="ARBA00022475"/>
    </source>
</evidence>
<dbReference type="PANTHER" id="PTHR35091:SF2">
    <property type="entry name" value="FLAGELLAR PROTEIN FLIL"/>
    <property type="match status" value="1"/>
</dbReference>
<dbReference type="HOGENOM" id="CLU_099018_2_2_7"/>
<keyword evidence="12" id="KW-0282">Flagellum</keyword>
<dbReference type="GO" id="GO:0009425">
    <property type="term" value="C:bacterial-type flagellum basal body"/>
    <property type="evidence" value="ECO:0007669"/>
    <property type="project" value="InterPro"/>
</dbReference>
<evidence type="ECO:0000256" key="9">
    <source>
        <dbReference type="ARBA" id="ARBA00023136"/>
    </source>
</evidence>
<evidence type="ECO:0000256" key="6">
    <source>
        <dbReference type="ARBA" id="ARBA00022692"/>
    </source>
</evidence>
<evidence type="ECO:0000313" key="12">
    <source>
        <dbReference type="EMBL" id="AFI04062.1"/>
    </source>
</evidence>
<comment type="similarity">
    <text evidence="3 10">Belongs to the FliL family.</text>
</comment>
<gene>
    <name evidence="12" type="primary">fliL</name>
    <name evidence="12" type="ordered locus">HCW_03945</name>
</gene>
<keyword evidence="12" id="KW-0969">Cilium</keyword>
<keyword evidence="8 10" id="KW-1133">Transmembrane helix</keyword>
<dbReference type="Pfam" id="PF03748">
    <property type="entry name" value="FliL"/>
    <property type="match status" value="1"/>
</dbReference>
<evidence type="ECO:0000256" key="1">
    <source>
        <dbReference type="ARBA" id="ARBA00002254"/>
    </source>
</evidence>
<dbReference type="EMBL" id="CP003479">
    <property type="protein sequence ID" value="AFI04062.1"/>
    <property type="molecule type" value="Genomic_DNA"/>
</dbReference>
<dbReference type="GO" id="GO:0006935">
    <property type="term" value="P:chemotaxis"/>
    <property type="evidence" value="ECO:0007669"/>
    <property type="project" value="UniProtKB-KW"/>
</dbReference>
<feature type="region of interest" description="Disordered" evidence="11">
    <location>
        <begin position="48"/>
        <end position="75"/>
    </location>
</feature>
<evidence type="ECO:0000256" key="2">
    <source>
        <dbReference type="ARBA" id="ARBA00004162"/>
    </source>
</evidence>
<evidence type="ECO:0000256" key="8">
    <source>
        <dbReference type="ARBA" id="ARBA00022989"/>
    </source>
</evidence>
<evidence type="ECO:0000256" key="3">
    <source>
        <dbReference type="ARBA" id="ARBA00008281"/>
    </source>
</evidence>
<evidence type="ECO:0000256" key="10">
    <source>
        <dbReference type="RuleBase" id="RU364125"/>
    </source>
</evidence>
<protein>
    <recommendedName>
        <fullName evidence="10">Flagellar protein FliL</fullName>
    </recommendedName>
</protein>
<evidence type="ECO:0000256" key="11">
    <source>
        <dbReference type="SAM" id="MobiDB-lite"/>
    </source>
</evidence>
<keyword evidence="13" id="KW-1185">Reference proteome</keyword>
<evidence type="ECO:0000256" key="7">
    <source>
        <dbReference type="ARBA" id="ARBA00022779"/>
    </source>
</evidence>
<proteinExistence type="inferred from homology"/>
<keyword evidence="7 10" id="KW-0283">Flagellar rotation</keyword>
<accession>I0EM93</accession>
<feature type="compositionally biased region" description="Polar residues" evidence="11">
    <location>
        <begin position="54"/>
        <end position="69"/>
    </location>
</feature>
<reference evidence="13" key="1">
    <citation type="submission" date="2012-04" db="EMBL/GenBank/DDBJ databases">
        <title>Complete genome sequence of Helicobacter cetorum strain MIT 00-7128.</title>
        <authorList>
            <person name="Kersulyte D."/>
            <person name="Berg D.E."/>
        </authorList>
    </citation>
    <scope>NUCLEOTIDE SEQUENCE [LARGE SCALE GENOMIC DNA]</scope>
    <source>
        <strain evidence="13">MIT 00-7128</strain>
    </source>
</reference>
<comment type="function">
    <text evidence="1 10">Controls the rotational direction of flagella during chemotaxis.</text>
</comment>
<sequence length="186" mass="20581">MAEEAQENTEQAPKKSKALLFVVIGSVVVMLLLVGVIVMLLMGNKEEAKDKDNNAPSTTKEASANPKANKTQDAKEGSNIQQYLVLGPLYAIDAPFVVNLVSQNGRRYLKTSISLELNNEKLLNEIKIKDTAIKDTIIEILSSKSVEEVVTNKGKNKLKDEIKSHLNSFLIDGFIKNVFFTDFVIQ</sequence>
<keyword evidence="5 10" id="KW-0145">Chemotaxis</keyword>
<keyword evidence="4 10" id="KW-1003">Cell membrane</keyword>
<dbReference type="Proteomes" id="UP000005010">
    <property type="component" value="Chromosome"/>
</dbReference>
<dbReference type="RefSeq" id="WP_014660932.1">
    <property type="nucleotide sequence ID" value="NC_017737.1"/>
</dbReference>
<dbReference type="AlphaFoldDB" id="I0EM93"/>
<name>I0EM93_HELC0</name>
<dbReference type="PANTHER" id="PTHR35091">
    <property type="entry name" value="FLAGELLAR PROTEIN FLIL"/>
    <property type="match status" value="1"/>
</dbReference>
<dbReference type="InterPro" id="IPR005503">
    <property type="entry name" value="FliL"/>
</dbReference>
<organism evidence="12 13">
    <name type="scientific">Helicobacter cetorum (strain ATCC BAA-429 / MIT 00-7128)</name>
    <dbReference type="NCBI Taxonomy" id="182217"/>
    <lineage>
        <taxon>Bacteria</taxon>
        <taxon>Pseudomonadati</taxon>
        <taxon>Campylobacterota</taxon>
        <taxon>Epsilonproteobacteria</taxon>
        <taxon>Campylobacterales</taxon>
        <taxon>Helicobacteraceae</taxon>
        <taxon>Helicobacter</taxon>
    </lineage>
</organism>
<dbReference type="eggNOG" id="COG1580">
    <property type="taxonomic scope" value="Bacteria"/>
</dbReference>
<feature type="transmembrane region" description="Helical" evidence="10">
    <location>
        <begin position="18"/>
        <end position="41"/>
    </location>
</feature>
<evidence type="ECO:0000256" key="5">
    <source>
        <dbReference type="ARBA" id="ARBA00022500"/>
    </source>
</evidence>
<evidence type="ECO:0000313" key="13">
    <source>
        <dbReference type="Proteomes" id="UP000005010"/>
    </source>
</evidence>
<dbReference type="GO" id="GO:0005886">
    <property type="term" value="C:plasma membrane"/>
    <property type="evidence" value="ECO:0007669"/>
    <property type="project" value="UniProtKB-SubCell"/>
</dbReference>
<dbReference type="NCBIfam" id="NF006283">
    <property type="entry name" value="PRK08455.1"/>
    <property type="match status" value="1"/>
</dbReference>